<dbReference type="SUPFAM" id="SSF56059">
    <property type="entry name" value="Glutathione synthetase ATP-binding domain-like"/>
    <property type="match status" value="1"/>
</dbReference>
<dbReference type="PROSITE" id="PS00690">
    <property type="entry name" value="DEAH_ATP_HELICASE"/>
    <property type="match status" value="1"/>
</dbReference>
<dbReference type="SUPFAM" id="SSF55729">
    <property type="entry name" value="Acyl-CoA N-acyltransferases (Nat)"/>
    <property type="match status" value="1"/>
</dbReference>
<dbReference type="Gene3D" id="3.30.470.20">
    <property type="entry name" value="ATP-grasp fold, B domain"/>
    <property type="match status" value="2"/>
</dbReference>
<dbReference type="Gene3D" id="3.30.1490.20">
    <property type="entry name" value="ATP-grasp fold, A domain"/>
    <property type="match status" value="1"/>
</dbReference>
<reference evidence="6 7" key="1">
    <citation type="submission" date="2014-05" db="EMBL/GenBank/DDBJ databases">
        <title>Draft Genome Sequence of Nitratireductor basaltis Strain UMTGB225, A Marine Bacterium Isolated from Green Barrel Tunicate.</title>
        <authorList>
            <person name="Gan H.Y."/>
        </authorList>
    </citation>
    <scope>NUCLEOTIDE SEQUENCE [LARGE SCALE GENOMIC DNA]</scope>
    <source>
        <strain evidence="6 7">UMTGB225</strain>
    </source>
</reference>
<dbReference type="Gene3D" id="3.40.630.30">
    <property type="match status" value="1"/>
</dbReference>
<name>A0A084UDY9_9HYPH</name>
<dbReference type="PROSITE" id="PS51186">
    <property type="entry name" value="GNAT"/>
    <property type="match status" value="1"/>
</dbReference>
<dbReference type="AlphaFoldDB" id="A0A084UDY9"/>
<keyword evidence="6" id="KW-0808">Transferase</keyword>
<dbReference type="RefSeq" id="WP_036484585.1">
    <property type="nucleotide sequence ID" value="NZ_JMQM01000001.1"/>
</dbReference>
<dbReference type="GO" id="GO:0016747">
    <property type="term" value="F:acyltransferase activity, transferring groups other than amino-acyl groups"/>
    <property type="evidence" value="ECO:0007669"/>
    <property type="project" value="InterPro"/>
</dbReference>
<dbReference type="eggNOG" id="COG0456">
    <property type="taxonomic scope" value="Bacteria"/>
</dbReference>
<evidence type="ECO:0000256" key="2">
    <source>
        <dbReference type="PROSITE-ProRule" id="PRU00409"/>
    </source>
</evidence>
<proteinExistence type="predicted"/>
<organism evidence="6 7">
    <name type="scientific">Nitratireductor basaltis</name>
    <dbReference type="NCBI Taxonomy" id="472175"/>
    <lineage>
        <taxon>Bacteria</taxon>
        <taxon>Pseudomonadati</taxon>
        <taxon>Pseudomonadota</taxon>
        <taxon>Alphaproteobacteria</taxon>
        <taxon>Hyphomicrobiales</taxon>
        <taxon>Phyllobacteriaceae</taxon>
        <taxon>Nitratireductor</taxon>
    </lineage>
</organism>
<dbReference type="GO" id="GO:0046872">
    <property type="term" value="F:metal ion binding"/>
    <property type="evidence" value="ECO:0007669"/>
    <property type="project" value="InterPro"/>
</dbReference>
<evidence type="ECO:0000313" key="7">
    <source>
        <dbReference type="Proteomes" id="UP000053675"/>
    </source>
</evidence>
<dbReference type="GO" id="GO:0005524">
    <property type="term" value="F:ATP binding"/>
    <property type="evidence" value="ECO:0007669"/>
    <property type="project" value="UniProtKB-UniRule"/>
</dbReference>
<dbReference type="PATRIC" id="fig|472175.3.peg.2209"/>
<dbReference type="PANTHER" id="PTHR21621:SF0">
    <property type="entry name" value="BETA-CITRYLGLUTAMATE SYNTHASE B-RELATED"/>
    <property type="match status" value="1"/>
</dbReference>
<dbReference type="InterPro" id="IPR002464">
    <property type="entry name" value="DNA/RNA_helicase_DEAH_CS"/>
</dbReference>
<dbReference type="eggNOG" id="COG0189">
    <property type="taxonomic scope" value="Bacteria"/>
</dbReference>
<dbReference type="GO" id="GO:0018169">
    <property type="term" value="F:ribosomal S6-glutamic acid ligase activity"/>
    <property type="evidence" value="ECO:0007669"/>
    <property type="project" value="TreeGrafter"/>
</dbReference>
<dbReference type="InterPro" id="IPR013815">
    <property type="entry name" value="ATP_grasp_subdomain_1"/>
</dbReference>
<protein>
    <submittedName>
        <fullName evidence="6">N-acetyltransferase GCN5</fullName>
    </submittedName>
</protein>
<feature type="domain" description="N-acetyltransferase" evidence="5">
    <location>
        <begin position="126"/>
        <end position="276"/>
    </location>
</feature>
<evidence type="ECO:0000256" key="3">
    <source>
        <dbReference type="SAM" id="MobiDB-lite"/>
    </source>
</evidence>
<keyword evidence="1" id="KW-0378">Hydrolase</keyword>
<dbReference type="InterPro" id="IPR000182">
    <property type="entry name" value="GNAT_dom"/>
</dbReference>
<comment type="caution">
    <text evidence="6">The sequence shown here is derived from an EMBL/GenBank/DDBJ whole genome shotgun (WGS) entry which is preliminary data.</text>
</comment>
<dbReference type="InterPro" id="IPR017534">
    <property type="entry name" value="GNAT-acetyltransferase"/>
</dbReference>
<dbReference type="GO" id="GO:0005737">
    <property type="term" value="C:cytoplasm"/>
    <property type="evidence" value="ECO:0007669"/>
    <property type="project" value="TreeGrafter"/>
</dbReference>
<dbReference type="PROSITE" id="PS50975">
    <property type="entry name" value="ATP_GRASP"/>
    <property type="match status" value="1"/>
</dbReference>
<evidence type="ECO:0000259" key="4">
    <source>
        <dbReference type="PROSITE" id="PS50975"/>
    </source>
</evidence>
<dbReference type="GO" id="GO:0009432">
    <property type="term" value="P:SOS response"/>
    <property type="evidence" value="ECO:0007669"/>
    <property type="project" value="TreeGrafter"/>
</dbReference>
<sequence length="602" mass="67486">MSRKDGQPHQNRRKDKAAGYRLQRMRTDSMKPAIGRTDDHQPAPGENVALDLGWGRLIFAQTFKTNEDIAQSLSAEGPDRRDIAFYIRDPHVLLALAPQELFLDPSHTYRLDLSTYRPGRRQTQGYFIRRLTSEVDAQGVNNIYQSRGMVTVRPDFFWSKRDSRAITYFVAEDEQTGEIVGTVTGIDHRRVFNDPQNGSSLWCLAVDPQTPHPGVGEMLVRRLAEHFAARGAAFMDLSVMHDNEQAIALYEKLGFQRVPVFAVKRKNPINEKLFTHPPADFDRLNPYARLIVDEAHRRGVAVDITDADGGFFRLSFGGRSIHCRESLSELTSAIAMSICDDKAVTRRVVQKAGIKVPEQRDADCSREELQEFLEKHDKLVVKPARGEQGRGVSVGLQTMEEVDSAIREAREICDRVLLEECFQGEDLRLVVIDYKLVAAAVRRAPCVVGDGRSTIEELIKRQSRRREAATGGESRIPIDDETRRCLAAADLKLEDVPQKGREITVRKAANLHTGGSIHDVTAMVHPELVDAACRAARAIDIPVVGIDLMVRSPSEPEYVFIEGNERPGLANHEPQPTAERFVDLLFPRSGARFAKQALGSRE</sequence>
<accession>A0A084UDY9</accession>
<dbReference type="InterPro" id="IPR013651">
    <property type="entry name" value="ATP-grasp_RimK-type"/>
</dbReference>
<dbReference type="EMBL" id="JMQM01000001">
    <property type="protein sequence ID" value="KFB11175.1"/>
    <property type="molecule type" value="Genomic_DNA"/>
</dbReference>
<keyword evidence="7" id="KW-1185">Reference proteome</keyword>
<evidence type="ECO:0000256" key="1">
    <source>
        <dbReference type="ARBA" id="ARBA00022801"/>
    </source>
</evidence>
<dbReference type="InterPro" id="IPR011761">
    <property type="entry name" value="ATP-grasp"/>
</dbReference>
<keyword evidence="2" id="KW-0547">Nucleotide-binding</keyword>
<dbReference type="Pfam" id="PF08443">
    <property type="entry name" value="RimK"/>
    <property type="match status" value="1"/>
</dbReference>
<evidence type="ECO:0000313" key="6">
    <source>
        <dbReference type="EMBL" id="KFB11175.1"/>
    </source>
</evidence>
<dbReference type="InterPro" id="IPR016181">
    <property type="entry name" value="Acyl_CoA_acyltransferase"/>
</dbReference>
<dbReference type="Proteomes" id="UP000053675">
    <property type="component" value="Unassembled WGS sequence"/>
</dbReference>
<dbReference type="STRING" id="472175.EL18_02220"/>
<gene>
    <name evidence="6" type="ORF">EL18_02220</name>
</gene>
<feature type="region of interest" description="Disordered" evidence="3">
    <location>
        <begin position="1"/>
        <end position="22"/>
    </location>
</feature>
<keyword evidence="2" id="KW-0067">ATP-binding</keyword>
<dbReference type="GO" id="GO:0016787">
    <property type="term" value="F:hydrolase activity"/>
    <property type="evidence" value="ECO:0007669"/>
    <property type="project" value="UniProtKB-KW"/>
</dbReference>
<dbReference type="NCBIfam" id="TIGR03103">
    <property type="entry name" value="trio_acet_GNAT"/>
    <property type="match status" value="1"/>
</dbReference>
<dbReference type="PANTHER" id="PTHR21621">
    <property type="entry name" value="RIBOSOMAL PROTEIN S6 MODIFICATION PROTEIN"/>
    <property type="match status" value="1"/>
</dbReference>
<dbReference type="OrthoDB" id="9803907at2"/>
<feature type="domain" description="ATP-grasp" evidence="4">
    <location>
        <begin position="346"/>
        <end position="595"/>
    </location>
</feature>
<dbReference type="Pfam" id="PF00583">
    <property type="entry name" value="Acetyltransf_1"/>
    <property type="match status" value="1"/>
</dbReference>
<evidence type="ECO:0000259" key="5">
    <source>
        <dbReference type="PROSITE" id="PS51186"/>
    </source>
</evidence>